<accession>A0ABT9H9Q2</accession>
<keyword evidence="4" id="KW-1185">Reference proteome</keyword>
<name>A0ABT9H9Q2_9SPHN</name>
<proteinExistence type="predicted"/>
<dbReference type="EMBL" id="JAVAIL010000003">
    <property type="protein sequence ID" value="MDP4540045.1"/>
    <property type="molecule type" value="Genomic_DNA"/>
</dbReference>
<comment type="caution">
    <text evidence="3">The sequence shown here is derived from an EMBL/GenBank/DDBJ whole genome shotgun (WGS) entry which is preliminary data.</text>
</comment>
<evidence type="ECO:0000256" key="2">
    <source>
        <dbReference type="SAM" id="Phobius"/>
    </source>
</evidence>
<reference evidence="3 4" key="1">
    <citation type="submission" date="2023-08" db="EMBL/GenBank/DDBJ databases">
        <title>genomic of DY56.</title>
        <authorList>
            <person name="Wang Y."/>
        </authorList>
    </citation>
    <scope>NUCLEOTIDE SEQUENCE [LARGE SCALE GENOMIC DNA]</scope>
    <source>
        <strain evidence="3 4">DY56-A-20</strain>
    </source>
</reference>
<sequence length="129" mass="14376">MEFEGPVFILAIIAFSTLAWLINNWIRAKHGYALEDEWGGKTERSANPADSVETEQLRAENAELRTLLGKVDQRMQVLERIVTDKGYSLADEIEALRDRGPALASPADRTDTYSDGGTPLAVTQREQAR</sequence>
<keyword evidence="2" id="KW-1133">Transmembrane helix</keyword>
<protein>
    <submittedName>
        <fullName evidence="3">Uncharacterized protein</fullName>
    </submittedName>
</protein>
<gene>
    <name evidence="3" type="ORF">Q9K01_10445</name>
</gene>
<evidence type="ECO:0000313" key="4">
    <source>
        <dbReference type="Proteomes" id="UP001235664"/>
    </source>
</evidence>
<feature type="region of interest" description="Disordered" evidence="1">
    <location>
        <begin position="100"/>
        <end position="129"/>
    </location>
</feature>
<keyword evidence="2" id="KW-0812">Transmembrane</keyword>
<evidence type="ECO:0000313" key="3">
    <source>
        <dbReference type="EMBL" id="MDP4540045.1"/>
    </source>
</evidence>
<dbReference type="RefSeq" id="WP_305930191.1">
    <property type="nucleotide sequence ID" value="NZ_JAVAIL010000003.1"/>
</dbReference>
<organism evidence="3 4">
    <name type="scientific">Qipengyuania benthica</name>
    <dbReference type="NCBI Taxonomy" id="3067651"/>
    <lineage>
        <taxon>Bacteria</taxon>
        <taxon>Pseudomonadati</taxon>
        <taxon>Pseudomonadota</taxon>
        <taxon>Alphaproteobacteria</taxon>
        <taxon>Sphingomonadales</taxon>
        <taxon>Erythrobacteraceae</taxon>
        <taxon>Qipengyuania</taxon>
    </lineage>
</organism>
<keyword evidence="2" id="KW-0472">Membrane</keyword>
<evidence type="ECO:0000256" key="1">
    <source>
        <dbReference type="SAM" id="MobiDB-lite"/>
    </source>
</evidence>
<feature type="transmembrane region" description="Helical" evidence="2">
    <location>
        <begin position="6"/>
        <end position="26"/>
    </location>
</feature>
<dbReference type="Proteomes" id="UP001235664">
    <property type="component" value="Unassembled WGS sequence"/>
</dbReference>